<gene>
    <name evidence="2" type="ORF">I7I53_06108</name>
</gene>
<evidence type="ECO:0000256" key="1">
    <source>
        <dbReference type="SAM" id="MobiDB-lite"/>
    </source>
</evidence>
<feature type="region of interest" description="Disordered" evidence="1">
    <location>
        <begin position="76"/>
        <end position="95"/>
    </location>
</feature>
<name>A0A8A1LA12_AJEC8</name>
<organism evidence="2 3">
    <name type="scientific">Ajellomyces capsulatus (strain H88)</name>
    <name type="common">Darling's disease fungus</name>
    <name type="synonym">Histoplasma capsulatum</name>
    <dbReference type="NCBI Taxonomy" id="544711"/>
    <lineage>
        <taxon>Eukaryota</taxon>
        <taxon>Fungi</taxon>
        <taxon>Dikarya</taxon>
        <taxon>Ascomycota</taxon>
        <taxon>Pezizomycotina</taxon>
        <taxon>Eurotiomycetes</taxon>
        <taxon>Eurotiomycetidae</taxon>
        <taxon>Onygenales</taxon>
        <taxon>Ajellomycetaceae</taxon>
        <taxon>Histoplasma</taxon>
    </lineage>
</organism>
<evidence type="ECO:0000313" key="2">
    <source>
        <dbReference type="EMBL" id="QSS50919.1"/>
    </source>
</evidence>
<sequence>MCAHFALRIKSPTNSTLMPCLISLEPSRKPQEPDDDLAQPQHQSKWLKLSGPPPAYWDNLSKIWLTKETLQEFDRHNSPLTGILESGQRPYQPLT</sequence>
<evidence type="ECO:0000313" key="3">
    <source>
        <dbReference type="Proteomes" id="UP000663419"/>
    </source>
</evidence>
<dbReference type="AlphaFoldDB" id="A0A8A1LA12"/>
<proteinExistence type="predicted"/>
<dbReference type="EMBL" id="CP069103">
    <property type="protein sequence ID" value="QSS50919.1"/>
    <property type="molecule type" value="Genomic_DNA"/>
</dbReference>
<reference evidence="2" key="1">
    <citation type="submission" date="2021-01" db="EMBL/GenBank/DDBJ databases">
        <title>Chromosome-level genome assembly of a human fungal pathogen reveals clustering of transcriptionally co-regulated genes.</title>
        <authorList>
            <person name="Voorhies M."/>
            <person name="Cohen S."/>
            <person name="Shea T.P."/>
            <person name="Petrus S."/>
            <person name="Munoz J.F."/>
            <person name="Poplawski S."/>
            <person name="Goldman W.E."/>
            <person name="Michael T."/>
            <person name="Cuomo C.A."/>
            <person name="Sil A."/>
            <person name="Beyhan S."/>
        </authorList>
    </citation>
    <scope>NUCLEOTIDE SEQUENCE</scope>
    <source>
        <strain evidence="2">H88</strain>
    </source>
</reference>
<protein>
    <submittedName>
        <fullName evidence="2">Uncharacterized protein</fullName>
    </submittedName>
</protein>
<dbReference type="Proteomes" id="UP000663419">
    <property type="component" value="Chromosome 2"/>
</dbReference>
<accession>A0A8A1LA12</accession>
<dbReference type="VEuPathDB" id="FungiDB:I7I53_06108"/>